<dbReference type="Proteomes" id="UP000502699">
    <property type="component" value="Chromosome"/>
</dbReference>
<accession>A0A6G7VAD1</accession>
<feature type="region of interest" description="Disordered" evidence="1">
    <location>
        <begin position="1"/>
        <end position="40"/>
    </location>
</feature>
<dbReference type="Gene3D" id="1.10.132.90">
    <property type="match status" value="1"/>
</dbReference>
<dbReference type="InterPro" id="IPR041651">
    <property type="entry name" value="DUF5610"/>
</dbReference>
<gene>
    <name evidence="3" type="ORF">GWK36_01990</name>
</gene>
<feature type="compositionally biased region" description="Polar residues" evidence="1">
    <location>
        <begin position="1"/>
        <end position="20"/>
    </location>
</feature>
<evidence type="ECO:0000259" key="2">
    <source>
        <dbReference type="Pfam" id="PF18433"/>
    </source>
</evidence>
<dbReference type="Pfam" id="PF18433">
    <property type="entry name" value="DUF5610"/>
    <property type="match status" value="1"/>
</dbReference>
<reference evidence="4" key="1">
    <citation type="submission" date="2020-01" db="EMBL/GenBank/DDBJ databases">
        <title>Caldichromatium gen. nov., sp. nov., a thermophilic purple sulfur bacterium member of the family Chromatiaceae isolated from Nakabusa hot spring, Japan.</title>
        <authorList>
            <person name="Saini M.K."/>
            <person name="Hanada S."/>
            <person name="Tank M."/>
        </authorList>
    </citation>
    <scope>NUCLEOTIDE SEQUENCE [LARGE SCALE GENOMIC DNA]</scope>
    <source>
        <strain evidence="4">No.7</strain>
    </source>
</reference>
<keyword evidence="4" id="KW-1185">Reference proteome</keyword>
<evidence type="ECO:0000256" key="1">
    <source>
        <dbReference type="SAM" id="MobiDB-lite"/>
    </source>
</evidence>
<feature type="compositionally biased region" description="Low complexity" evidence="1">
    <location>
        <begin position="27"/>
        <end position="40"/>
    </location>
</feature>
<dbReference type="RefSeq" id="WP_166269629.1">
    <property type="nucleotide sequence ID" value="NZ_CP048029.1"/>
</dbReference>
<organism evidence="3 4">
    <name type="scientific">Caldichromatium japonicum</name>
    <dbReference type="NCBI Taxonomy" id="2699430"/>
    <lineage>
        <taxon>Bacteria</taxon>
        <taxon>Pseudomonadati</taxon>
        <taxon>Pseudomonadota</taxon>
        <taxon>Gammaproteobacteria</taxon>
        <taxon>Chromatiales</taxon>
        <taxon>Chromatiaceae</taxon>
        <taxon>Caldichromatium</taxon>
    </lineage>
</organism>
<sequence>MNPLTHLSPSASNLILRSQPTPKPQEQEQGQQGSSGALGQVQERALSSIGRALGMEVGQLKSLKAEDYIPERVAERITSFVAQGLESARLRGKSEDELQSLYESAFKGAKQGFQEARELLDSLQVLTGNIAKQVDETERLTFEGLERLAPRQMTESSITGVAAAQRFAQTDDFSLSLKTREGDTVQLRFGRSLEAQGNFAFLRDGLGNQAALLDVSRTEQTGFQFSVEGDLNEDELKAIQTLIQDISGLARDFFNGDVQKAFEQAQGIRFDIGQLAAMNLTMSRSERFSAAQVYEGVQRLDQPAQGEGRLRLGHFMRELRELGGRPELGFVEQPFQAINQILRGLVEQDSAFKSARPELQAQYREHLSQLLESLNAVIA</sequence>
<name>A0A6G7VAD1_9GAMM</name>
<dbReference type="AlphaFoldDB" id="A0A6G7VAD1"/>
<dbReference type="KEGG" id="cjap:GWK36_01990"/>
<evidence type="ECO:0000313" key="4">
    <source>
        <dbReference type="Proteomes" id="UP000502699"/>
    </source>
</evidence>
<evidence type="ECO:0000313" key="3">
    <source>
        <dbReference type="EMBL" id="QIK36971.1"/>
    </source>
</evidence>
<dbReference type="EMBL" id="CP048029">
    <property type="protein sequence ID" value="QIK36971.1"/>
    <property type="molecule type" value="Genomic_DNA"/>
</dbReference>
<protein>
    <recommendedName>
        <fullName evidence="2">DUF5610 domain-containing protein</fullName>
    </recommendedName>
</protein>
<feature type="domain" description="DUF5610" evidence="2">
    <location>
        <begin position="41"/>
        <end position="148"/>
    </location>
</feature>
<proteinExistence type="predicted"/>